<reference evidence="1" key="1">
    <citation type="journal article" date="2015" name="ISME J.">
        <title>Draft Genome Sequence of Streptomyces incarnatus NRRL8089, which Produces the Nucleoside Antibiotic Sinefungin.</title>
        <authorList>
            <person name="Oshima K."/>
            <person name="Hattori M."/>
            <person name="Shimizu H."/>
            <person name="Fukuda K."/>
            <person name="Nemoto M."/>
            <person name="Inagaki K."/>
            <person name="Tamura T."/>
        </authorList>
    </citation>
    <scope>NUCLEOTIDE SEQUENCE</scope>
    <source>
        <strain evidence="1">FACHB-1375</strain>
    </source>
</reference>
<dbReference type="RefSeq" id="WP_190463353.1">
    <property type="nucleotide sequence ID" value="NZ_JACJPW010000012.1"/>
</dbReference>
<gene>
    <name evidence="1" type="ORF">H6G03_06705</name>
</gene>
<dbReference type="Proteomes" id="UP000641646">
    <property type="component" value="Unassembled WGS sequence"/>
</dbReference>
<protein>
    <submittedName>
        <fullName evidence="1">Low temperature-induced protein</fullName>
    </submittedName>
</protein>
<proteinExistence type="predicted"/>
<accession>A0A926VBJ8</accession>
<keyword evidence="2" id="KW-1185">Reference proteome</keyword>
<name>A0A926VBJ8_9CYAN</name>
<sequence length="120" mass="13217">MRSIRFNFSALLRPIRLLLAVCVCTVILMSYAMPAYSASTNTSRPTDGEANLLEIERKSQEAVLSNPYGMKKQIKETNPGLNEVQGTADIDKMKRPENTKGVESVEEIIGKSLEKAAGNK</sequence>
<evidence type="ECO:0000313" key="2">
    <source>
        <dbReference type="Proteomes" id="UP000641646"/>
    </source>
</evidence>
<reference evidence="1" key="2">
    <citation type="submission" date="2020-08" db="EMBL/GenBank/DDBJ databases">
        <authorList>
            <person name="Chen M."/>
            <person name="Teng W."/>
            <person name="Zhao L."/>
            <person name="Hu C."/>
            <person name="Zhou Y."/>
            <person name="Han B."/>
            <person name="Song L."/>
            <person name="Shu W."/>
        </authorList>
    </citation>
    <scope>NUCLEOTIDE SEQUENCE</scope>
    <source>
        <strain evidence="1">FACHB-1375</strain>
    </source>
</reference>
<dbReference type="EMBL" id="JACJPW010000012">
    <property type="protein sequence ID" value="MBD2180793.1"/>
    <property type="molecule type" value="Genomic_DNA"/>
</dbReference>
<evidence type="ECO:0000313" key="1">
    <source>
        <dbReference type="EMBL" id="MBD2180793.1"/>
    </source>
</evidence>
<comment type="caution">
    <text evidence="1">The sequence shown here is derived from an EMBL/GenBank/DDBJ whole genome shotgun (WGS) entry which is preliminary data.</text>
</comment>
<dbReference type="AlphaFoldDB" id="A0A926VBJ8"/>
<organism evidence="1 2">
    <name type="scientific">Aerosakkonema funiforme FACHB-1375</name>
    <dbReference type="NCBI Taxonomy" id="2949571"/>
    <lineage>
        <taxon>Bacteria</taxon>
        <taxon>Bacillati</taxon>
        <taxon>Cyanobacteriota</taxon>
        <taxon>Cyanophyceae</taxon>
        <taxon>Oscillatoriophycideae</taxon>
        <taxon>Aerosakkonematales</taxon>
        <taxon>Aerosakkonemataceae</taxon>
        <taxon>Aerosakkonema</taxon>
    </lineage>
</organism>